<dbReference type="EMBL" id="SRLB01000001">
    <property type="protein sequence ID" value="TGE02644.1"/>
    <property type="molecule type" value="Genomic_DNA"/>
</dbReference>
<dbReference type="Proteomes" id="UP000297535">
    <property type="component" value="Unassembled WGS sequence"/>
</dbReference>
<evidence type="ECO:0000256" key="1">
    <source>
        <dbReference type="SAM" id="Phobius"/>
    </source>
</evidence>
<keyword evidence="1" id="KW-1133">Transmembrane helix</keyword>
<reference evidence="2 3" key="1">
    <citation type="submission" date="2019-04" db="EMBL/GenBank/DDBJ databases">
        <authorList>
            <person name="Feng G."/>
            <person name="Zhu H."/>
        </authorList>
    </citation>
    <scope>NUCLEOTIDE SEQUENCE [LARGE SCALE GENOMIC DNA]</scope>
    <source>
        <strain evidence="2 3">6HR-1</strain>
    </source>
</reference>
<keyword evidence="3" id="KW-1185">Reference proteome</keyword>
<protein>
    <submittedName>
        <fullName evidence="2">Uncharacterized protein</fullName>
    </submittedName>
</protein>
<evidence type="ECO:0000313" key="3">
    <source>
        <dbReference type="Proteomes" id="UP000297535"/>
    </source>
</evidence>
<proteinExistence type="predicted"/>
<organism evidence="2 3">
    <name type="scientific">Methylobacterium nonmethylotrophicum</name>
    <dbReference type="NCBI Taxonomy" id="1141884"/>
    <lineage>
        <taxon>Bacteria</taxon>
        <taxon>Pseudomonadati</taxon>
        <taxon>Pseudomonadota</taxon>
        <taxon>Alphaproteobacteria</taxon>
        <taxon>Hyphomicrobiales</taxon>
        <taxon>Methylobacteriaceae</taxon>
        <taxon>Methylobacterium</taxon>
    </lineage>
</organism>
<name>A0A4Z0NYU0_9HYPH</name>
<evidence type="ECO:0000313" key="2">
    <source>
        <dbReference type="EMBL" id="TGE02644.1"/>
    </source>
</evidence>
<comment type="caution">
    <text evidence="2">The sequence shown here is derived from an EMBL/GenBank/DDBJ whole genome shotgun (WGS) entry which is preliminary data.</text>
</comment>
<keyword evidence="1" id="KW-0812">Transmembrane</keyword>
<feature type="transmembrane region" description="Helical" evidence="1">
    <location>
        <begin position="20"/>
        <end position="43"/>
    </location>
</feature>
<keyword evidence="1" id="KW-0472">Membrane</keyword>
<dbReference type="AlphaFoldDB" id="A0A4Z0NYU0"/>
<dbReference type="RefSeq" id="WP_135412838.1">
    <property type="nucleotide sequence ID" value="NZ_SRLB01000001.1"/>
</dbReference>
<accession>A0A4Z0NYU0</accession>
<dbReference type="OrthoDB" id="7996006at2"/>
<sequence length="91" mass="10280">MRTIEIVWAPATAPSRRPGPWLAGLATVAKVLVLPVLLAGSLYSKPLYDCHKQKKYGMLYYGTTVQMCVSERLSERLETVQAFVDRQLRQL</sequence>
<gene>
    <name evidence="2" type="ORF">EU555_02460</name>
</gene>